<accession>A0A2H5XF33</accession>
<dbReference type="SUPFAM" id="SSF54523">
    <property type="entry name" value="Pili subunits"/>
    <property type="match status" value="1"/>
</dbReference>
<name>A0A2H5XF33_9BACT</name>
<sequence length="304" mass="33174">MGVAVRTQTGIGGVAPTRSGFTLIELLVVIAIIAILAAILFPVFSQAREKARQASCLANMRQLGTAWAMYTQDYDEHTPPAKVCNRGAATCVGAPPPGRLDCVGGFSPNNPWNLDCGAPYAGWSDQVMPYMRNYQMLLCPSKSNRGYQPFINNQPAACQPPQGSWENLRWTYGANHYVQANQIRWGSGTSPYNSWTAVGASIAKFTAPANLIAVVEVFGSCPDLRNVIENMDCGVHLQGSTYVFVDGHAKWLRLAQTLQPKCLWVDDSDPQGQTLVAQAYMQRILTGTSDNAVRCRRECLGLPQ</sequence>
<dbReference type="PANTHER" id="PTHR30093:SF44">
    <property type="entry name" value="TYPE II SECRETION SYSTEM CORE PROTEIN G"/>
    <property type="match status" value="1"/>
</dbReference>
<evidence type="ECO:0000256" key="4">
    <source>
        <dbReference type="ARBA" id="ARBA00022989"/>
    </source>
</evidence>
<comment type="subcellular location">
    <subcellularLocation>
        <location evidence="1">Membrane</location>
        <topology evidence="1">Single-pass membrane protein</topology>
    </subcellularLocation>
</comment>
<dbReference type="PANTHER" id="PTHR30093">
    <property type="entry name" value="GENERAL SECRETION PATHWAY PROTEIN G"/>
    <property type="match status" value="1"/>
</dbReference>
<evidence type="ECO:0000259" key="7">
    <source>
        <dbReference type="Pfam" id="PF07596"/>
    </source>
</evidence>
<feature type="transmembrane region" description="Helical" evidence="6">
    <location>
        <begin position="20"/>
        <end position="44"/>
    </location>
</feature>
<protein>
    <recommendedName>
        <fullName evidence="7">DUF1559 domain-containing protein</fullName>
    </recommendedName>
</protein>
<feature type="domain" description="DUF1559" evidence="7">
    <location>
        <begin position="46"/>
        <end position="133"/>
    </location>
</feature>
<evidence type="ECO:0000313" key="9">
    <source>
        <dbReference type="Proteomes" id="UP000236173"/>
    </source>
</evidence>
<keyword evidence="3 6" id="KW-0812">Transmembrane</keyword>
<dbReference type="Gene3D" id="3.30.700.10">
    <property type="entry name" value="Glycoprotein, Type 4 Pilin"/>
    <property type="match status" value="1"/>
</dbReference>
<evidence type="ECO:0000256" key="6">
    <source>
        <dbReference type="SAM" id="Phobius"/>
    </source>
</evidence>
<evidence type="ECO:0000256" key="3">
    <source>
        <dbReference type="ARBA" id="ARBA00022692"/>
    </source>
</evidence>
<evidence type="ECO:0000256" key="1">
    <source>
        <dbReference type="ARBA" id="ARBA00004167"/>
    </source>
</evidence>
<evidence type="ECO:0000313" key="8">
    <source>
        <dbReference type="EMBL" id="GBC99799.1"/>
    </source>
</evidence>
<dbReference type="PROSITE" id="PS00409">
    <property type="entry name" value="PROKAR_NTER_METHYL"/>
    <property type="match status" value="1"/>
</dbReference>
<dbReference type="Pfam" id="PF07963">
    <property type="entry name" value="N_methyl"/>
    <property type="match status" value="1"/>
</dbReference>
<dbReference type="InterPro" id="IPR011453">
    <property type="entry name" value="DUF1559"/>
</dbReference>
<evidence type="ECO:0000256" key="5">
    <source>
        <dbReference type="ARBA" id="ARBA00023136"/>
    </source>
</evidence>
<reference evidence="9" key="1">
    <citation type="submission" date="2017-09" db="EMBL/GenBank/DDBJ databases">
        <title>Metaegenomics of thermophilic ammonia-oxidizing enrichment culture.</title>
        <authorList>
            <person name="Kato S."/>
            <person name="Suzuki K."/>
        </authorList>
    </citation>
    <scope>NUCLEOTIDE SEQUENCE [LARGE SCALE GENOMIC DNA]</scope>
</reference>
<proteinExistence type="predicted"/>
<keyword evidence="4 6" id="KW-1133">Transmembrane helix</keyword>
<dbReference type="GO" id="GO:0016020">
    <property type="term" value="C:membrane"/>
    <property type="evidence" value="ECO:0007669"/>
    <property type="project" value="UniProtKB-SubCell"/>
</dbReference>
<dbReference type="Pfam" id="PF07596">
    <property type="entry name" value="SBP_bac_10"/>
    <property type="match status" value="1"/>
</dbReference>
<dbReference type="Proteomes" id="UP000236173">
    <property type="component" value="Unassembled WGS sequence"/>
</dbReference>
<dbReference type="EMBL" id="BEHT01000038">
    <property type="protein sequence ID" value="GBC99799.1"/>
    <property type="molecule type" value="Genomic_DNA"/>
</dbReference>
<organism evidence="8 9">
    <name type="scientific">Candidatus Fervidibacter japonicus</name>
    <dbReference type="NCBI Taxonomy" id="2035412"/>
    <lineage>
        <taxon>Bacteria</taxon>
        <taxon>Candidatus Fervidibacterota</taxon>
        <taxon>Candidatus Fervidibacter</taxon>
    </lineage>
</organism>
<dbReference type="InterPro" id="IPR045584">
    <property type="entry name" value="Pilin-like"/>
</dbReference>
<keyword evidence="2" id="KW-0488">Methylation</keyword>
<keyword evidence="5 6" id="KW-0472">Membrane</keyword>
<evidence type="ECO:0000256" key="2">
    <source>
        <dbReference type="ARBA" id="ARBA00022481"/>
    </source>
</evidence>
<gene>
    <name evidence="8" type="ORF">HRbin17_02330</name>
</gene>
<dbReference type="InterPro" id="IPR012902">
    <property type="entry name" value="N_methyl_site"/>
</dbReference>
<dbReference type="NCBIfam" id="TIGR02532">
    <property type="entry name" value="IV_pilin_GFxxxE"/>
    <property type="match status" value="1"/>
</dbReference>
<dbReference type="AlphaFoldDB" id="A0A2H5XF33"/>
<comment type="caution">
    <text evidence="8">The sequence shown here is derived from an EMBL/GenBank/DDBJ whole genome shotgun (WGS) entry which is preliminary data.</text>
</comment>